<protein>
    <submittedName>
        <fullName evidence="3">Uncharacterized protein</fullName>
    </submittedName>
</protein>
<keyword evidence="1" id="KW-0175">Coiled coil</keyword>
<dbReference type="EMBL" id="JAVRRG010000046">
    <property type="protein sequence ID" value="KAK5093238.1"/>
    <property type="molecule type" value="Genomic_DNA"/>
</dbReference>
<reference evidence="3 4" key="1">
    <citation type="submission" date="2023-08" db="EMBL/GenBank/DDBJ databases">
        <title>Black Yeasts Isolated from many extreme environments.</title>
        <authorList>
            <person name="Coleine C."/>
            <person name="Stajich J.E."/>
            <person name="Selbmann L."/>
        </authorList>
    </citation>
    <scope>NUCLEOTIDE SEQUENCE [LARGE SCALE GENOMIC DNA]</scope>
    <source>
        <strain evidence="3 4">CCFEE 5885</strain>
    </source>
</reference>
<sequence length="169" mass="18952">MDIPLSTPLPMVALEGTFPMDGKSRSTISVSTSPIDASHGYGFRGSTHSHEHCQVLPSSGRKRKLSSQRYDQEDDTSMGTTDLLQLQIIAIQSQRQEKQKLVDIVRSLQQEVRALKEEMDSRTRKYQSFVKEVVLRRAIDARDKLEVFVTSIEQGTGWSDLEVTGLSAL</sequence>
<evidence type="ECO:0000256" key="2">
    <source>
        <dbReference type="SAM" id="MobiDB-lite"/>
    </source>
</evidence>
<evidence type="ECO:0000256" key="1">
    <source>
        <dbReference type="SAM" id="Coils"/>
    </source>
</evidence>
<evidence type="ECO:0000313" key="3">
    <source>
        <dbReference type="EMBL" id="KAK5093238.1"/>
    </source>
</evidence>
<comment type="caution">
    <text evidence="3">The sequence shown here is derived from an EMBL/GenBank/DDBJ whole genome shotgun (WGS) entry which is preliminary data.</text>
</comment>
<proteinExistence type="predicted"/>
<keyword evidence="4" id="KW-1185">Reference proteome</keyword>
<dbReference type="Proteomes" id="UP001345013">
    <property type="component" value="Unassembled WGS sequence"/>
</dbReference>
<evidence type="ECO:0000313" key="4">
    <source>
        <dbReference type="Proteomes" id="UP001345013"/>
    </source>
</evidence>
<organism evidence="3 4">
    <name type="scientific">Lithohypha guttulata</name>
    <dbReference type="NCBI Taxonomy" id="1690604"/>
    <lineage>
        <taxon>Eukaryota</taxon>
        <taxon>Fungi</taxon>
        <taxon>Dikarya</taxon>
        <taxon>Ascomycota</taxon>
        <taxon>Pezizomycotina</taxon>
        <taxon>Eurotiomycetes</taxon>
        <taxon>Chaetothyriomycetidae</taxon>
        <taxon>Chaetothyriales</taxon>
        <taxon>Trichomeriaceae</taxon>
        <taxon>Lithohypha</taxon>
    </lineage>
</organism>
<gene>
    <name evidence="3" type="ORF">LTR24_004499</name>
</gene>
<feature type="coiled-coil region" evidence="1">
    <location>
        <begin position="91"/>
        <end position="125"/>
    </location>
</feature>
<name>A0ABR0KC05_9EURO</name>
<feature type="region of interest" description="Disordered" evidence="2">
    <location>
        <begin position="39"/>
        <end position="77"/>
    </location>
</feature>
<accession>A0ABR0KC05</accession>